<accession>A0ABU9EBK3</accession>
<name>A0ABU9EBK3_9BACT</name>
<proteinExistence type="inferred from homology"/>
<feature type="region of interest" description="Disordered" evidence="8">
    <location>
        <begin position="88"/>
        <end position="116"/>
    </location>
</feature>
<comment type="similarity">
    <text evidence="2">Belongs to the DivIVA family.</text>
</comment>
<dbReference type="CDD" id="cd06503">
    <property type="entry name" value="ATP-synt_Fo_b"/>
    <property type="match status" value="1"/>
</dbReference>
<comment type="caution">
    <text evidence="9">The sequence shown here is derived from an EMBL/GenBank/DDBJ whole genome shotgun (WGS) entry which is preliminary data.</text>
</comment>
<evidence type="ECO:0000256" key="4">
    <source>
        <dbReference type="ARBA" id="ARBA00022618"/>
    </source>
</evidence>
<feature type="region of interest" description="Disordered" evidence="8">
    <location>
        <begin position="281"/>
        <end position="307"/>
    </location>
</feature>
<gene>
    <name evidence="9" type="ORF">WI372_13965</name>
</gene>
<dbReference type="EMBL" id="JBBHLI010000009">
    <property type="protein sequence ID" value="MEK9502094.1"/>
    <property type="molecule type" value="Genomic_DNA"/>
</dbReference>
<comment type="subcellular location">
    <subcellularLocation>
        <location evidence="1">Cytoplasm</location>
    </subcellularLocation>
</comment>
<dbReference type="Pfam" id="PF05103">
    <property type="entry name" value="DivIVA"/>
    <property type="match status" value="1"/>
</dbReference>
<evidence type="ECO:0000256" key="5">
    <source>
        <dbReference type="ARBA" id="ARBA00023054"/>
    </source>
</evidence>
<keyword evidence="6" id="KW-0131">Cell cycle</keyword>
<dbReference type="InterPro" id="IPR019933">
    <property type="entry name" value="DivIVA_domain"/>
</dbReference>
<evidence type="ECO:0000256" key="3">
    <source>
        <dbReference type="ARBA" id="ARBA00022490"/>
    </source>
</evidence>
<reference evidence="9 10" key="1">
    <citation type="submission" date="2024-02" db="EMBL/GenBank/DDBJ databases">
        <title>A novel Gemmatimonadota bacterium.</title>
        <authorList>
            <person name="Du Z.-J."/>
            <person name="Ye Y.-Q."/>
        </authorList>
    </citation>
    <scope>NUCLEOTIDE SEQUENCE [LARGE SCALE GENOMIC DNA]</scope>
    <source>
        <strain evidence="9 10">DH-20</strain>
    </source>
</reference>
<dbReference type="PANTHER" id="PTHR35794">
    <property type="entry name" value="CELL DIVISION PROTEIN DIVIVA"/>
    <property type="match status" value="1"/>
</dbReference>
<dbReference type="RefSeq" id="WP_405276737.1">
    <property type="nucleotide sequence ID" value="NZ_JBBHLI010000009.1"/>
</dbReference>
<feature type="coiled-coil region" evidence="7">
    <location>
        <begin position="32"/>
        <end position="59"/>
    </location>
</feature>
<keyword evidence="3" id="KW-0963">Cytoplasm</keyword>
<dbReference type="NCBIfam" id="TIGR03544">
    <property type="entry name" value="DivI1A_domain"/>
    <property type="match status" value="1"/>
</dbReference>
<keyword evidence="10" id="KW-1185">Reference proteome</keyword>
<evidence type="ECO:0000313" key="9">
    <source>
        <dbReference type="EMBL" id="MEK9502094.1"/>
    </source>
</evidence>
<dbReference type="PANTHER" id="PTHR35794:SF2">
    <property type="entry name" value="CELL DIVISION PROTEIN DIVIVA"/>
    <property type="match status" value="1"/>
</dbReference>
<sequence length="307" mass="33786">MIDLTPLDVRKKRGDFKKSLRGYDAAEVDGFLELVAERMEELVKANITLEERAQRLGEQVVSLGGRERAVNEALVTAQQLRDEIRGQAQREADQLRREAERDSGQMRREAERDAEHLQKEAKLEAKQLLADAERQLEERKQALAEIETHRTRFLESYRQLLHRQMELVQVEESRSPLDDVTVELDLGGGRSSSESRGPLDEADDDAVDMDLGRSFGGEPDAVEESAAEMESPTIDAAADAALEDTADDPSDVDDAEEQVAVVGAMVTGAELDDDEAIPVEGLAPSDDDFDADATILPAPGSNSRSMA</sequence>
<evidence type="ECO:0000256" key="8">
    <source>
        <dbReference type="SAM" id="MobiDB-lite"/>
    </source>
</evidence>
<evidence type="ECO:0000256" key="6">
    <source>
        <dbReference type="ARBA" id="ARBA00023306"/>
    </source>
</evidence>
<protein>
    <submittedName>
        <fullName evidence="9">DivIVA domain-containing protein</fullName>
    </submittedName>
</protein>
<dbReference type="Gene3D" id="6.10.250.660">
    <property type="match status" value="1"/>
</dbReference>
<evidence type="ECO:0000313" key="10">
    <source>
        <dbReference type="Proteomes" id="UP001484239"/>
    </source>
</evidence>
<feature type="region of interest" description="Disordered" evidence="8">
    <location>
        <begin position="184"/>
        <end position="231"/>
    </location>
</feature>
<evidence type="ECO:0000256" key="7">
    <source>
        <dbReference type="SAM" id="Coils"/>
    </source>
</evidence>
<organism evidence="9 10">
    <name type="scientific">Gaopeijia maritima</name>
    <dbReference type="NCBI Taxonomy" id="3119007"/>
    <lineage>
        <taxon>Bacteria</taxon>
        <taxon>Pseudomonadati</taxon>
        <taxon>Gemmatimonadota</taxon>
        <taxon>Longimicrobiia</taxon>
        <taxon>Gaopeijiales</taxon>
        <taxon>Gaopeijiaceae</taxon>
        <taxon>Gaopeijia</taxon>
    </lineage>
</organism>
<evidence type="ECO:0000256" key="2">
    <source>
        <dbReference type="ARBA" id="ARBA00009008"/>
    </source>
</evidence>
<dbReference type="Proteomes" id="UP001484239">
    <property type="component" value="Unassembled WGS sequence"/>
</dbReference>
<keyword evidence="4" id="KW-0132">Cell division</keyword>
<keyword evidence="5 7" id="KW-0175">Coiled coil</keyword>
<dbReference type="InterPro" id="IPR007793">
    <property type="entry name" value="DivIVA_fam"/>
</dbReference>
<evidence type="ECO:0000256" key="1">
    <source>
        <dbReference type="ARBA" id="ARBA00004496"/>
    </source>
</evidence>